<keyword evidence="1" id="KW-0472">Membrane</keyword>
<feature type="transmembrane region" description="Helical" evidence="1">
    <location>
        <begin position="373"/>
        <end position="395"/>
    </location>
</feature>
<feature type="transmembrane region" description="Helical" evidence="1">
    <location>
        <begin position="581"/>
        <end position="601"/>
    </location>
</feature>
<dbReference type="AlphaFoldDB" id="A0A6J1NLX8"/>
<dbReference type="Pfam" id="PF20146">
    <property type="entry name" value="NRF"/>
    <property type="match status" value="1"/>
</dbReference>
<proteinExistence type="predicted"/>
<evidence type="ECO:0000259" key="4">
    <source>
        <dbReference type="Pfam" id="PF20146"/>
    </source>
</evidence>
<dbReference type="PANTHER" id="PTHR11161">
    <property type="entry name" value="O-ACYLTRANSFERASE"/>
    <property type="match status" value="1"/>
</dbReference>
<dbReference type="GO" id="GO:0016747">
    <property type="term" value="F:acyltransferase activity, transferring groups other than amino-acyl groups"/>
    <property type="evidence" value="ECO:0007669"/>
    <property type="project" value="InterPro"/>
</dbReference>
<reference evidence="6" key="1">
    <citation type="submission" date="2025-08" db="UniProtKB">
        <authorList>
            <consortium name="RefSeq"/>
        </authorList>
    </citation>
    <scope>IDENTIFICATION</scope>
</reference>
<sequence length="825" mass="94370">MVLNISILVLLSVLVLSNCHLVIDLENSRTFDKDLYERVLDSEECTRQINFLKENDTMLFARFLDSGMRVPRGLNLLSATDLGDYHQCLRIIETREDEGGKEMNIEGKYSFLQIPLNQTFQAVFDDEEEEILLKKYDFSNMKIVKFDNTIISEVQSFAVARTNNGSLDSKDVYQRASINVALCIPKVCTSLEYSHQILFNLSQIGFRFDEEFVRLPNDKPWVAVDYVAIVIFSVIAFLTLVGTAYDVTHIVILKKDPKRAIVYLRMFSIYTNTKRLMTFNPNPNAIECMDGIRTISMMWVLVGHAFSMHNFNINLLDGINWVTSADGVWVSTGLFSVDSFFLMAGILLVYTSVGKMSGTTFLKRVHVFYLNRLLRMFPLLAALVLLEASVFHRIADGPYWVNVARNAERCRSFWWTTLLHVQNYVNPEAICVAHSWYIAIDIQLHIVSPLILFWVLGKNRTASWSALISGLVAVQVGATIWNFMKDMPPTNMTIPRLDEQDYYMTNFYVNTLTRASPFFVGMIYGYILSIYKGKQIRLNMIFVLIAWMIGLAMIAFCFYASYEVMKLDWDNQVLDNLFNSFMRTLWAIGLGWVIFACGKGYGGPIDWFLSLSIWKLPARLSYAMYLYHYPIMFLGAGMEVMPKYFSQGGRIFDFKAYFVISLWVSYLVTVIIDAPCSTVIKMLIEGGQKKRRPPPEKGADLSKSHKVYLPNCLEKDGSLLENNVILTTLKKDDNILDNKNNFSLQRNGPIPEHEHIQKNGILENNDLAMGRNGLVKDDLGLGQNNLDVERNLPLQKESDELFVKSEDLDGVEVDGEFDKKEVSKF</sequence>
<dbReference type="KEGG" id="bany:112050180"/>
<feature type="transmembrane region" description="Helical" evidence="1">
    <location>
        <begin position="657"/>
        <end position="684"/>
    </location>
</feature>
<feature type="transmembrane region" description="Helical" evidence="1">
    <location>
        <begin position="507"/>
        <end position="528"/>
    </location>
</feature>
<protein>
    <submittedName>
        <fullName evidence="6">Uncharacterized protein LOC112050180</fullName>
    </submittedName>
</protein>
<keyword evidence="1" id="KW-0812">Transmembrane</keyword>
<keyword evidence="1" id="KW-1133">Transmembrane helix</keyword>
<evidence type="ECO:0000313" key="6">
    <source>
        <dbReference type="RefSeq" id="XP_023944141.1"/>
    </source>
</evidence>
<feature type="transmembrane region" description="Helical" evidence="1">
    <location>
        <begin position="622"/>
        <end position="645"/>
    </location>
</feature>
<dbReference type="GeneID" id="112050180"/>
<feature type="transmembrane region" description="Helical" evidence="1">
    <location>
        <begin position="226"/>
        <end position="245"/>
    </location>
</feature>
<keyword evidence="5" id="KW-1185">Reference proteome</keyword>
<name>A0A6J1NLX8_BICAN</name>
<feature type="signal peptide" evidence="2">
    <location>
        <begin position="1"/>
        <end position="19"/>
    </location>
</feature>
<feature type="transmembrane region" description="Helical" evidence="1">
    <location>
        <begin position="328"/>
        <end position="353"/>
    </location>
</feature>
<dbReference type="OrthoDB" id="118951at2759"/>
<dbReference type="InterPro" id="IPR052728">
    <property type="entry name" value="O2_lipid_transport_reg"/>
</dbReference>
<dbReference type="InterPro" id="IPR006621">
    <property type="entry name" value="Nose-resist-to-fluoxetine_N"/>
</dbReference>
<feature type="transmembrane region" description="Helical" evidence="1">
    <location>
        <begin position="436"/>
        <end position="457"/>
    </location>
</feature>
<keyword evidence="2" id="KW-0732">Signal</keyword>
<feature type="transmembrane region" description="Helical" evidence="1">
    <location>
        <begin position="297"/>
        <end position="316"/>
    </location>
</feature>
<dbReference type="InterPro" id="IPR002656">
    <property type="entry name" value="Acyl_transf_3_dom"/>
</dbReference>
<dbReference type="Pfam" id="PF01757">
    <property type="entry name" value="Acyl_transf_3"/>
    <property type="match status" value="1"/>
</dbReference>
<feature type="domain" description="Nose resistant-to-fluoxetine protein N-terminal" evidence="4">
    <location>
        <begin position="57"/>
        <end position="192"/>
    </location>
</feature>
<organism evidence="5 6">
    <name type="scientific">Bicyclus anynana</name>
    <name type="common">Squinting bush brown butterfly</name>
    <dbReference type="NCBI Taxonomy" id="110368"/>
    <lineage>
        <taxon>Eukaryota</taxon>
        <taxon>Metazoa</taxon>
        <taxon>Ecdysozoa</taxon>
        <taxon>Arthropoda</taxon>
        <taxon>Hexapoda</taxon>
        <taxon>Insecta</taxon>
        <taxon>Pterygota</taxon>
        <taxon>Neoptera</taxon>
        <taxon>Endopterygota</taxon>
        <taxon>Lepidoptera</taxon>
        <taxon>Glossata</taxon>
        <taxon>Ditrysia</taxon>
        <taxon>Papilionoidea</taxon>
        <taxon>Nymphalidae</taxon>
        <taxon>Satyrinae</taxon>
        <taxon>Satyrini</taxon>
        <taxon>Mycalesina</taxon>
        <taxon>Bicyclus</taxon>
    </lineage>
</organism>
<evidence type="ECO:0000313" key="5">
    <source>
        <dbReference type="Proteomes" id="UP001652582"/>
    </source>
</evidence>
<evidence type="ECO:0000256" key="1">
    <source>
        <dbReference type="SAM" id="Phobius"/>
    </source>
</evidence>
<feature type="transmembrane region" description="Helical" evidence="1">
    <location>
        <begin position="464"/>
        <end position="484"/>
    </location>
</feature>
<evidence type="ECO:0000259" key="3">
    <source>
        <dbReference type="Pfam" id="PF01757"/>
    </source>
</evidence>
<gene>
    <name evidence="6" type="primary">LOC112050180</name>
</gene>
<feature type="chain" id="PRO_5026937145" evidence="2">
    <location>
        <begin position="20"/>
        <end position="825"/>
    </location>
</feature>
<accession>A0A6J1NLX8</accession>
<dbReference type="RefSeq" id="XP_023944141.1">
    <property type="nucleotide sequence ID" value="XM_024088373.2"/>
</dbReference>
<dbReference type="PANTHER" id="PTHR11161:SF0">
    <property type="entry name" value="O-ACYLTRANSFERASE LIKE PROTEIN"/>
    <property type="match status" value="1"/>
</dbReference>
<dbReference type="Proteomes" id="UP001652582">
    <property type="component" value="Chromosome 9"/>
</dbReference>
<evidence type="ECO:0000256" key="2">
    <source>
        <dbReference type="SAM" id="SignalP"/>
    </source>
</evidence>
<feature type="transmembrane region" description="Helical" evidence="1">
    <location>
        <begin position="540"/>
        <end position="561"/>
    </location>
</feature>
<feature type="domain" description="Acyltransferase 3" evidence="3">
    <location>
        <begin position="288"/>
        <end position="669"/>
    </location>
</feature>